<dbReference type="Proteomes" id="UP000251341">
    <property type="component" value="Unassembled WGS sequence"/>
</dbReference>
<dbReference type="SUPFAM" id="SSF52266">
    <property type="entry name" value="SGNH hydrolase"/>
    <property type="match status" value="1"/>
</dbReference>
<name>A0A315ETQ6_9BURK</name>
<keyword evidence="1" id="KW-0732">Signal</keyword>
<accession>A0A315ETQ6</accession>
<dbReference type="Pfam" id="PF00657">
    <property type="entry name" value="Lipase_GDSL"/>
    <property type="match status" value="1"/>
</dbReference>
<organism evidence="2 3">
    <name type="scientific">Limnohabitans curvus</name>
    <dbReference type="NCBI Taxonomy" id="323423"/>
    <lineage>
        <taxon>Bacteria</taxon>
        <taxon>Pseudomonadati</taxon>
        <taxon>Pseudomonadota</taxon>
        <taxon>Betaproteobacteria</taxon>
        <taxon>Burkholderiales</taxon>
        <taxon>Comamonadaceae</taxon>
        <taxon>Limnohabitans</taxon>
    </lineage>
</organism>
<dbReference type="PROSITE" id="PS51257">
    <property type="entry name" value="PROKAR_LIPOPROTEIN"/>
    <property type="match status" value="1"/>
</dbReference>
<dbReference type="RefSeq" id="WP_108402016.1">
    <property type="nucleotide sequence ID" value="NZ_NESP01000001.1"/>
</dbReference>
<sequence>MNPIFSRILKALCTLAAVALLSACGSSSTVDPFKPTRVIGLGDGYNDVNATVREGSTTDTVVQQVAASFGLGQSSVVFAAGNGKKIADLATQITSVGSFSEGDLVVITVGTHDVIDGTNLTDAKNNLVAAVQSLLNAGVKHVLIMPVLEVSRAPWGRTTTFNATATNTFNDAVLAALGSAFGGHSANTVIYANTSGVTAAFLTATSATTYPPFTDTGFSATVSTGTTPACGSGSVTAPLTAPLFTSGCATSVPTGTSGVDYTTMLFADGIHLTPAGNRWVASYLYNATAQGWR</sequence>
<comment type="caution">
    <text evidence="2">The sequence shown here is derived from an EMBL/GenBank/DDBJ whole genome shotgun (WGS) entry which is preliminary data.</text>
</comment>
<keyword evidence="3" id="KW-1185">Reference proteome</keyword>
<evidence type="ECO:0008006" key="4">
    <source>
        <dbReference type="Google" id="ProtNLM"/>
    </source>
</evidence>
<feature type="signal peptide" evidence="1">
    <location>
        <begin position="1"/>
        <end position="29"/>
    </location>
</feature>
<reference evidence="2 3" key="1">
    <citation type="submission" date="2017-04" db="EMBL/GenBank/DDBJ databases">
        <title>Unexpected and diverse lifestyles within the genus Limnohabitans.</title>
        <authorList>
            <person name="Kasalicky V."/>
            <person name="Mehrshad M."/>
            <person name="Andrei S.-A."/>
            <person name="Salcher M."/>
            <person name="Kratochvilova H."/>
            <person name="Simek K."/>
            <person name="Ghai R."/>
        </authorList>
    </citation>
    <scope>NUCLEOTIDE SEQUENCE [LARGE SCALE GENOMIC DNA]</scope>
    <source>
        <strain evidence="2 3">MWH-C5</strain>
    </source>
</reference>
<dbReference type="GO" id="GO:0016788">
    <property type="term" value="F:hydrolase activity, acting on ester bonds"/>
    <property type="evidence" value="ECO:0007669"/>
    <property type="project" value="InterPro"/>
</dbReference>
<gene>
    <name evidence="2" type="ORF">B9Z44_06800</name>
</gene>
<dbReference type="EMBL" id="NESP01000001">
    <property type="protein sequence ID" value="PUE59302.1"/>
    <property type="molecule type" value="Genomic_DNA"/>
</dbReference>
<evidence type="ECO:0000313" key="2">
    <source>
        <dbReference type="EMBL" id="PUE59302.1"/>
    </source>
</evidence>
<dbReference type="InterPro" id="IPR001087">
    <property type="entry name" value="GDSL"/>
</dbReference>
<dbReference type="InterPro" id="IPR036514">
    <property type="entry name" value="SGNH_hydro_sf"/>
</dbReference>
<dbReference type="AlphaFoldDB" id="A0A315ETQ6"/>
<evidence type="ECO:0000256" key="1">
    <source>
        <dbReference type="SAM" id="SignalP"/>
    </source>
</evidence>
<protein>
    <recommendedName>
        <fullName evidence="4">SGNH hydrolase-type esterase domain-containing protein</fullName>
    </recommendedName>
</protein>
<dbReference type="Gene3D" id="3.40.50.1110">
    <property type="entry name" value="SGNH hydrolase"/>
    <property type="match status" value="1"/>
</dbReference>
<feature type="chain" id="PRO_5016440359" description="SGNH hydrolase-type esterase domain-containing protein" evidence="1">
    <location>
        <begin position="30"/>
        <end position="293"/>
    </location>
</feature>
<evidence type="ECO:0000313" key="3">
    <source>
        <dbReference type="Proteomes" id="UP000251341"/>
    </source>
</evidence>
<proteinExistence type="predicted"/>